<feature type="transmembrane region" description="Helical" evidence="1">
    <location>
        <begin position="41"/>
        <end position="66"/>
    </location>
</feature>
<organism evidence="2 3">
    <name type="scientific">Kitasatospora kifunensis</name>
    <name type="common">Streptomyces kifunensis</name>
    <dbReference type="NCBI Taxonomy" id="58351"/>
    <lineage>
        <taxon>Bacteria</taxon>
        <taxon>Bacillati</taxon>
        <taxon>Actinomycetota</taxon>
        <taxon>Actinomycetes</taxon>
        <taxon>Kitasatosporales</taxon>
        <taxon>Streptomycetaceae</taxon>
        <taxon>Kitasatospora</taxon>
    </lineage>
</organism>
<evidence type="ECO:0000313" key="3">
    <source>
        <dbReference type="Proteomes" id="UP000540506"/>
    </source>
</evidence>
<dbReference type="RefSeq" id="WP_246560000.1">
    <property type="nucleotide sequence ID" value="NZ_JACHJV010000001.1"/>
</dbReference>
<evidence type="ECO:0008006" key="4">
    <source>
        <dbReference type="Google" id="ProtNLM"/>
    </source>
</evidence>
<name>A0A7W7R394_KITKI</name>
<sequence>MSETSTAQIITTTTEAGAKAANPMVSALLPLVVDIAVPLGVYYAAHSVFGVSLVGSLIVSSVVPAVRTVYGLARKREFNGMAALMLVVNLVGLLTAFLTGDPRLMIAKDGLLSSAIGAGILVSALRGEPLMAAGLRPFLTRGDARLEAAWERLAAGSAAGSAAFAKAARRHSLIWGGALLLECAARVVGAYTLPLSTMAWLPTVFLIGAIVLASMVSDSATEQLKKLAADEA</sequence>
<dbReference type="Proteomes" id="UP000540506">
    <property type="component" value="Unassembled WGS sequence"/>
</dbReference>
<keyword evidence="1" id="KW-0472">Membrane</keyword>
<dbReference type="EMBL" id="JACHJV010000001">
    <property type="protein sequence ID" value="MBB4924394.1"/>
    <property type="molecule type" value="Genomic_DNA"/>
</dbReference>
<dbReference type="NCBIfam" id="NF041646">
    <property type="entry name" value="VC0807_fam"/>
    <property type="match status" value="1"/>
</dbReference>
<reference evidence="2 3" key="1">
    <citation type="submission" date="2020-08" db="EMBL/GenBank/DDBJ databases">
        <title>Sequencing the genomes of 1000 actinobacteria strains.</title>
        <authorList>
            <person name="Klenk H.-P."/>
        </authorList>
    </citation>
    <scope>NUCLEOTIDE SEQUENCE [LARGE SCALE GENOMIC DNA]</scope>
    <source>
        <strain evidence="2 3">DSM 41654</strain>
    </source>
</reference>
<gene>
    <name evidence="2" type="ORF">FHR34_003387</name>
</gene>
<feature type="transmembrane region" description="Helical" evidence="1">
    <location>
        <begin position="78"/>
        <end position="98"/>
    </location>
</feature>
<keyword evidence="3" id="KW-1185">Reference proteome</keyword>
<accession>A0A7W7R394</accession>
<evidence type="ECO:0000313" key="2">
    <source>
        <dbReference type="EMBL" id="MBB4924394.1"/>
    </source>
</evidence>
<keyword evidence="1" id="KW-0812">Transmembrane</keyword>
<keyword evidence="1" id="KW-1133">Transmembrane helix</keyword>
<feature type="transmembrane region" description="Helical" evidence="1">
    <location>
        <begin position="199"/>
        <end position="216"/>
    </location>
</feature>
<protein>
    <recommendedName>
        <fullName evidence="4">Intracellular septation protein A</fullName>
    </recommendedName>
</protein>
<proteinExistence type="predicted"/>
<dbReference type="AlphaFoldDB" id="A0A7W7R394"/>
<evidence type="ECO:0000256" key="1">
    <source>
        <dbReference type="SAM" id="Phobius"/>
    </source>
</evidence>
<comment type="caution">
    <text evidence="2">The sequence shown here is derived from an EMBL/GenBank/DDBJ whole genome shotgun (WGS) entry which is preliminary data.</text>
</comment>